<dbReference type="Proteomes" id="UP000245631">
    <property type="component" value="Unassembled WGS sequence"/>
</dbReference>
<comment type="caution">
    <text evidence="2">The sequence shown here is derived from an EMBL/GenBank/DDBJ whole genome shotgun (WGS) entry which is preliminary data.</text>
</comment>
<keyword evidence="1" id="KW-0479">Metal-binding</keyword>
<protein>
    <submittedName>
        <fullName evidence="2">Demethylmenaquinone methyltransferase</fullName>
    </submittedName>
</protein>
<dbReference type="InterPro" id="IPR005493">
    <property type="entry name" value="RraA/RraA-like"/>
</dbReference>
<comment type="cofactor">
    <cofactor evidence="1">
        <name>Mg(2+)</name>
        <dbReference type="ChEBI" id="CHEBI:18420"/>
    </cofactor>
</comment>
<dbReference type="GO" id="GO:0032259">
    <property type="term" value="P:methylation"/>
    <property type="evidence" value="ECO:0007669"/>
    <property type="project" value="UniProtKB-KW"/>
</dbReference>
<reference evidence="2 3" key="1">
    <citation type="submission" date="2018-05" db="EMBL/GenBank/DDBJ databases">
        <title>Genomic Encyclopedia of Type Strains, Phase IV (KMG-IV): sequencing the most valuable type-strain genomes for metagenomic binning, comparative biology and taxonomic classification.</title>
        <authorList>
            <person name="Goeker M."/>
        </authorList>
    </citation>
    <scope>NUCLEOTIDE SEQUENCE [LARGE SCALE GENOMIC DNA]</scope>
    <source>
        <strain evidence="2 3">DSM 2626</strain>
    </source>
</reference>
<keyword evidence="2" id="KW-0808">Transferase</keyword>
<dbReference type="RefSeq" id="WP_245951883.1">
    <property type="nucleotide sequence ID" value="NZ_QGGH01000010.1"/>
</dbReference>
<dbReference type="InterPro" id="IPR036704">
    <property type="entry name" value="RraA/RraA-like_sf"/>
</dbReference>
<proteinExistence type="predicted"/>
<sequence length="119" mass="12877">MPVLESDIFLSNEPTRNPLMTKPFGLMFEALDDLKPGEIYVASGASPRYALWGELMSTSAKILGAHGALVDGFARDTDGIKALGLSAVAFAHDFIVWHSGLDRTRPPPSRQSTLPHPCL</sequence>
<feature type="binding site" evidence="1">
    <location>
        <begin position="53"/>
        <end position="56"/>
    </location>
    <ligand>
        <name>substrate</name>
    </ligand>
</feature>
<evidence type="ECO:0000313" key="2">
    <source>
        <dbReference type="EMBL" id="PWJ88542.1"/>
    </source>
</evidence>
<name>A0A8E3B2V0_RHILI</name>
<evidence type="ECO:0000313" key="3">
    <source>
        <dbReference type="Proteomes" id="UP000245631"/>
    </source>
</evidence>
<feature type="binding site" evidence="1">
    <location>
        <position position="75"/>
    </location>
    <ligand>
        <name>substrate</name>
    </ligand>
</feature>
<feature type="binding site" evidence="1">
    <location>
        <position position="76"/>
    </location>
    <ligand>
        <name>Mg(2+)</name>
        <dbReference type="ChEBI" id="CHEBI:18420"/>
    </ligand>
</feature>
<dbReference type="SUPFAM" id="SSF89562">
    <property type="entry name" value="RraA-like"/>
    <property type="match status" value="1"/>
</dbReference>
<keyword evidence="1" id="KW-0460">Magnesium</keyword>
<gene>
    <name evidence="2" type="ORF">C8D77_1109</name>
</gene>
<organism evidence="2 3">
    <name type="scientific">Rhizobium loti</name>
    <name type="common">Mesorhizobium loti</name>
    <dbReference type="NCBI Taxonomy" id="381"/>
    <lineage>
        <taxon>Bacteria</taxon>
        <taxon>Pseudomonadati</taxon>
        <taxon>Pseudomonadota</taxon>
        <taxon>Alphaproteobacteria</taxon>
        <taxon>Hyphomicrobiales</taxon>
        <taxon>Phyllobacteriaceae</taxon>
        <taxon>Mesorhizobium</taxon>
    </lineage>
</organism>
<evidence type="ECO:0000256" key="1">
    <source>
        <dbReference type="PIRSR" id="PIRSR605493-1"/>
    </source>
</evidence>
<dbReference type="GO" id="GO:0046872">
    <property type="term" value="F:metal ion binding"/>
    <property type="evidence" value="ECO:0007669"/>
    <property type="project" value="UniProtKB-KW"/>
</dbReference>
<accession>A0A8E3B2V0</accession>
<dbReference type="Gene3D" id="3.50.30.40">
    <property type="entry name" value="Ribonuclease E inhibitor RraA/RraA-like"/>
    <property type="match status" value="1"/>
</dbReference>
<dbReference type="Pfam" id="PF03737">
    <property type="entry name" value="RraA-like"/>
    <property type="match status" value="1"/>
</dbReference>
<dbReference type="GeneID" id="61054624"/>
<dbReference type="GO" id="GO:0008168">
    <property type="term" value="F:methyltransferase activity"/>
    <property type="evidence" value="ECO:0007669"/>
    <property type="project" value="UniProtKB-KW"/>
</dbReference>
<dbReference type="EMBL" id="QGGH01000010">
    <property type="protein sequence ID" value="PWJ88542.1"/>
    <property type="molecule type" value="Genomic_DNA"/>
</dbReference>
<dbReference type="AlphaFoldDB" id="A0A8E3B2V0"/>
<keyword evidence="2" id="KW-0489">Methyltransferase</keyword>